<sequence>FLYDGGPRMVEMGGGYDYCGVAVLVYGGLSYRGNGGSRLLFNLIRISMQKDVPEGNAIFYLDEEQAVKGRHENRRVARRQRLGAEHRMGDVKEGGEEWVYIGVKALVWCEVVP</sequence>
<evidence type="ECO:0000313" key="2">
    <source>
        <dbReference type="Proteomes" id="UP001206925"/>
    </source>
</evidence>
<keyword evidence="2" id="KW-1185">Reference proteome</keyword>
<dbReference type="Proteomes" id="UP001206925">
    <property type="component" value="Unassembled WGS sequence"/>
</dbReference>
<reference evidence="1" key="1">
    <citation type="submission" date="2022-06" db="EMBL/GenBank/DDBJ databases">
        <title>Uncovering the hologenomic basis of an extraordinary plant invasion.</title>
        <authorList>
            <person name="Bieker V.C."/>
            <person name="Martin M.D."/>
            <person name="Gilbert T."/>
            <person name="Hodgins K."/>
            <person name="Battlay P."/>
            <person name="Petersen B."/>
            <person name="Wilson J."/>
        </authorList>
    </citation>
    <scope>NUCLEOTIDE SEQUENCE</scope>
    <source>
        <strain evidence="1">AA19_3_7</strain>
        <tissue evidence="1">Leaf</tissue>
    </source>
</reference>
<accession>A0AAD5G824</accession>
<name>A0AAD5G824_AMBAR</name>
<proteinExistence type="predicted"/>
<gene>
    <name evidence="1" type="ORF">M8C21_026596</name>
</gene>
<dbReference type="EMBL" id="JAMZMK010010674">
    <property type="protein sequence ID" value="KAI7730708.1"/>
    <property type="molecule type" value="Genomic_DNA"/>
</dbReference>
<comment type="caution">
    <text evidence="1">The sequence shown here is derived from an EMBL/GenBank/DDBJ whole genome shotgun (WGS) entry which is preliminary data.</text>
</comment>
<evidence type="ECO:0000313" key="1">
    <source>
        <dbReference type="EMBL" id="KAI7730708.1"/>
    </source>
</evidence>
<protein>
    <submittedName>
        <fullName evidence="1">Uncharacterized protein</fullName>
    </submittedName>
</protein>
<organism evidence="1 2">
    <name type="scientific">Ambrosia artemisiifolia</name>
    <name type="common">Common ragweed</name>
    <dbReference type="NCBI Taxonomy" id="4212"/>
    <lineage>
        <taxon>Eukaryota</taxon>
        <taxon>Viridiplantae</taxon>
        <taxon>Streptophyta</taxon>
        <taxon>Embryophyta</taxon>
        <taxon>Tracheophyta</taxon>
        <taxon>Spermatophyta</taxon>
        <taxon>Magnoliopsida</taxon>
        <taxon>eudicotyledons</taxon>
        <taxon>Gunneridae</taxon>
        <taxon>Pentapetalae</taxon>
        <taxon>asterids</taxon>
        <taxon>campanulids</taxon>
        <taxon>Asterales</taxon>
        <taxon>Asteraceae</taxon>
        <taxon>Asteroideae</taxon>
        <taxon>Heliantheae alliance</taxon>
        <taxon>Heliantheae</taxon>
        <taxon>Ambrosia</taxon>
    </lineage>
</organism>
<feature type="non-terminal residue" evidence="1">
    <location>
        <position position="113"/>
    </location>
</feature>
<dbReference type="AlphaFoldDB" id="A0AAD5G824"/>
<feature type="non-terminal residue" evidence="1">
    <location>
        <position position="1"/>
    </location>
</feature>